<accession>A0A379MZ28</accession>
<gene>
    <name evidence="2" type="ORF">NCTC13291_01857</name>
</gene>
<organism evidence="2 3">
    <name type="scientific">Roseomonas mucosa</name>
    <dbReference type="NCBI Taxonomy" id="207340"/>
    <lineage>
        <taxon>Bacteria</taxon>
        <taxon>Pseudomonadati</taxon>
        <taxon>Pseudomonadota</taxon>
        <taxon>Alphaproteobacteria</taxon>
        <taxon>Acetobacterales</taxon>
        <taxon>Roseomonadaceae</taxon>
        <taxon>Roseomonas</taxon>
    </lineage>
</organism>
<dbReference type="AlphaFoldDB" id="A0A379MZ28"/>
<dbReference type="Proteomes" id="UP000254919">
    <property type="component" value="Unassembled WGS sequence"/>
</dbReference>
<protein>
    <submittedName>
        <fullName evidence="2">Uncharacterized protein</fullName>
    </submittedName>
</protein>
<feature type="compositionally biased region" description="Pro residues" evidence="1">
    <location>
        <begin position="86"/>
        <end position="95"/>
    </location>
</feature>
<evidence type="ECO:0000313" key="3">
    <source>
        <dbReference type="Proteomes" id="UP000254919"/>
    </source>
</evidence>
<dbReference type="EMBL" id="UGVN01000001">
    <property type="protein sequence ID" value="SUE40297.1"/>
    <property type="molecule type" value="Genomic_DNA"/>
</dbReference>
<reference evidence="2 3" key="1">
    <citation type="submission" date="2018-06" db="EMBL/GenBank/DDBJ databases">
        <authorList>
            <consortium name="Pathogen Informatics"/>
            <person name="Doyle S."/>
        </authorList>
    </citation>
    <scope>NUCLEOTIDE SEQUENCE [LARGE SCALE GENOMIC DNA]</scope>
    <source>
        <strain evidence="2 3">NCTC13291</strain>
    </source>
</reference>
<feature type="compositionally biased region" description="Low complexity" evidence="1">
    <location>
        <begin position="32"/>
        <end position="45"/>
    </location>
</feature>
<proteinExistence type="predicted"/>
<feature type="region of interest" description="Disordered" evidence="1">
    <location>
        <begin position="1"/>
        <end position="117"/>
    </location>
</feature>
<sequence length="155" mass="16547">MASRESRPASPPARQGSGILEQSMPESDQPSAPETQAPETRAATPPRRRGTKGAPPPQNSVLGALGDTPPASAKTAKPAKTARPIAEPPAEPAPEAPRKGKSKPAKPSKERTEPLNFRVTAEFRRAFKRAAAAQDCKKVDLLERIFADWQARNPG</sequence>
<feature type="compositionally biased region" description="Low complexity" evidence="1">
    <location>
        <begin position="68"/>
        <end position="82"/>
    </location>
</feature>
<evidence type="ECO:0000256" key="1">
    <source>
        <dbReference type="SAM" id="MobiDB-lite"/>
    </source>
</evidence>
<evidence type="ECO:0000313" key="2">
    <source>
        <dbReference type="EMBL" id="SUE40297.1"/>
    </source>
</evidence>
<name>A0A379MZ28_9PROT</name>